<protein>
    <recommendedName>
        <fullName evidence="2">DUF4401 domain-containing protein</fullName>
    </recommendedName>
</protein>
<evidence type="ECO:0000313" key="3">
    <source>
        <dbReference type="EMBL" id="KKJ78709.1"/>
    </source>
</evidence>
<sequence>MPKPDTVQNQQKKISAADLVDHLSSENLIADPEGINTFIQAQQQMPDIPIYLKILSGIGAFIASVCFIAFLVLIEVINFNNPVGALTTSVIFIVAAIGLYTATSDDSTTGKNFFLQVSFALMGTGKFLFIFATLESFGEDLLAIALSSCLITALTYPFYRLHVERFMSCCGVLYVILLNILWGDKLGLPTDIAFNLFILGQLVAAGWLLFHPRVPAFFQPLSQALIVGLAGSVLFLSSHTEFNYLDNPLVISPSISNILFALALIFLIIWAAGGKEHMKREPVIVGVIGAILLAVLSAPGILLSLGLMIFGYARHDRLFTLFGFVLLPVFLWLYYYNLDISLLQKSIILVTSGIVMIAGKFYLKLRGWDRAAPQEPLKNEIVDKGDTSCA</sequence>
<feature type="transmembrane region" description="Helical" evidence="1">
    <location>
        <begin position="192"/>
        <end position="210"/>
    </location>
</feature>
<feature type="transmembrane region" description="Helical" evidence="1">
    <location>
        <begin position="342"/>
        <end position="363"/>
    </location>
</feature>
<feature type="transmembrane region" description="Helical" evidence="1">
    <location>
        <begin position="284"/>
        <end position="311"/>
    </location>
</feature>
<dbReference type="Pfam" id="PF14351">
    <property type="entry name" value="DUF4401"/>
    <property type="match status" value="1"/>
</dbReference>
<dbReference type="STRING" id="1549748.WH95_01105"/>
<keyword evidence="4" id="KW-1185">Reference proteome</keyword>
<keyword evidence="1" id="KW-0812">Transmembrane</keyword>
<accession>A0A0M2RE51</accession>
<dbReference type="AlphaFoldDB" id="A0A0M2RE51"/>
<gene>
    <name evidence="3" type="ORF">WH95_01105</name>
</gene>
<evidence type="ECO:0000259" key="2">
    <source>
        <dbReference type="Pfam" id="PF14351"/>
    </source>
</evidence>
<feature type="domain" description="DUF4401" evidence="2">
    <location>
        <begin position="49"/>
        <end position="364"/>
    </location>
</feature>
<organism evidence="3 4">
    <name type="scientific">Kiloniella litopenaei</name>
    <dbReference type="NCBI Taxonomy" id="1549748"/>
    <lineage>
        <taxon>Bacteria</taxon>
        <taxon>Pseudomonadati</taxon>
        <taxon>Pseudomonadota</taxon>
        <taxon>Alphaproteobacteria</taxon>
        <taxon>Rhodospirillales</taxon>
        <taxon>Kiloniellaceae</taxon>
        <taxon>Kiloniella</taxon>
    </lineage>
</organism>
<feature type="transmembrane region" description="Helical" evidence="1">
    <location>
        <begin position="141"/>
        <end position="159"/>
    </location>
</feature>
<proteinExistence type="predicted"/>
<dbReference type="OrthoDB" id="8477942at2"/>
<evidence type="ECO:0000256" key="1">
    <source>
        <dbReference type="SAM" id="Phobius"/>
    </source>
</evidence>
<keyword evidence="1" id="KW-1133">Transmembrane helix</keyword>
<name>A0A0M2RE51_9PROT</name>
<feature type="transmembrane region" description="Helical" evidence="1">
    <location>
        <begin position="318"/>
        <end position="336"/>
    </location>
</feature>
<feature type="transmembrane region" description="Helical" evidence="1">
    <location>
        <begin position="113"/>
        <end position="134"/>
    </location>
</feature>
<keyword evidence="1" id="KW-0472">Membrane</keyword>
<feature type="transmembrane region" description="Helical" evidence="1">
    <location>
        <begin position="54"/>
        <end position="76"/>
    </location>
</feature>
<feature type="transmembrane region" description="Helical" evidence="1">
    <location>
        <begin position="165"/>
        <end position="183"/>
    </location>
</feature>
<feature type="transmembrane region" description="Helical" evidence="1">
    <location>
        <begin position="249"/>
        <end position="272"/>
    </location>
</feature>
<feature type="transmembrane region" description="Helical" evidence="1">
    <location>
        <begin position="83"/>
        <end position="101"/>
    </location>
</feature>
<dbReference type="InterPro" id="IPR025513">
    <property type="entry name" value="DUF4401"/>
</dbReference>
<reference evidence="3 4" key="1">
    <citation type="submission" date="2015-03" db="EMBL/GenBank/DDBJ databases">
        <title>Genome sequence of Kiloniella sp. P1-1, isolated from the gut microflora of Pacific white shrimp, Penaeus vannamei.</title>
        <authorList>
            <person name="Shao Z."/>
            <person name="Wang L."/>
            <person name="Li X."/>
        </authorList>
    </citation>
    <scope>NUCLEOTIDE SEQUENCE [LARGE SCALE GENOMIC DNA]</scope>
    <source>
        <strain evidence="3 4">P1-1</strain>
    </source>
</reference>
<dbReference type="RefSeq" id="WP_046501809.1">
    <property type="nucleotide sequence ID" value="NZ_LANI01000001.1"/>
</dbReference>
<comment type="caution">
    <text evidence="3">The sequence shown here is derived from an EMBL/GenBank/DDBJ whole genome shotgun (WGS) entry which is preliminary data.</text>
</comment>
<feature type="transmembrane region" description="Helical" evidence="1">
    <location>
        <begin position="216"/>
        <end position="237"/>
    </location>
</feature>
<evidence type="ECO:0000313" key="4">
    <source>
        <dbReference type="Proteomes" id="UP000034491"/>
    </source>
</evidence>
<dbReference type="EMBL" id="LANI01000001">
    <property type="protein sequence ID" value="KKJ78709.1"/>
    <property type="molecule type" value="Genomic_DNA"/>
</dbReference>
<dbReference type="Proteomes" id="UP000034491">
    <property type="component" value="Unassembled WGS sequence"/>
</dbReference>